<dbReference type="InterPro" id="IPR002938">
    <property type="entry name" value="FAD-bd"/>
</dbReference>
<evidence type="ECO:0000256" key="3">
    <source>
        <dbReference type="ARBA" id="ARBA00022827"/>
    </source>
</evidence>
<dbReference type="EMBL" id="QFPP01000124">
    <property type="protein sequence ID" value="PZQ74557.1"/>
    <property type="molecule type" value="Genomic_DNA"/>
</dbReference>
<keyword evidence="6" id="KW-0503">Monooxygenase</keyword>
<dbReference type="NCBIfam" id="NF004780">
    <property type="entry name" value="PRK06126.1"/>
    <property type="match status" value="1"/>
</dbReference>
<organism evidence="6 7">
    <name type="scientific">Variovorax paradoxus</name>
    <dbReference type="NCBI Taxonomy" id="34073"/>
    <lineage>
        <taxon>Bacteria</taxon>
        <taxon>Pseudomonadati</taxon>
        <taxon>Pseudomonadota</taxon>
        <taxon>Betaproteobacteria</taxon>
        <taxon>Burkholderiales</taxon>
        <taxon>Comamonadaceae</taxon>
        <taxon>Variovorax</taxon>
    </lineage>
</organism>
<dbReference type="PRINTS" id="PR00420">
    <property type="entry name" value="RNGMNOXGNASE"/>
</dbReference>
<accession>A0A2W5RVA1</accession>
<dbReference type="Pfam" id="PF21274">
    <property type="entry name" value="Rng_hyd_C"/>
    <property type="match status" value="1"/>
</dbReference>
<sequence length="575" mass="63210">MTEPLDTQVLVVGAGPVGLTLAMDLAQRGIDVLVAEIRHRGEPPNVKCNHVSARSMEIFRRLGVAQALRDAGLPPDYPNDVAYRTTVTGRELSRIPIPARRDRYTARGGPDTDWPTAEPPHRINQIYLEPVLFAHAQAMPGVRIRNRTRIDAFEQDEDGVWATGTELDGGDTVRIRCRYLVGCDGGRSMVRKAIGASLQGTDVVGRVQSTYFRAPALLGLLRHRPAWATFALNPRRCGNVYAIDGRETWLLHNYLQADETDFDAVDRDWAIRQILGVGPDFDYEVISREDWVGRRLVADRFRDRRVFICGDAAHLWIPMAGYGMNAGIADATNLSWLLAGHLHGWLTAAALDAHEAERQPITEQVSKFAMNHALALQRQREGVPEGIEAPGPEGDALRATCGQALYELNVQQYCCAGLNFGYFYDASPLIAYDGEAAPAYSMADFTPSTVPGCRTPHIRLADGRSLYDAMAALGQGYTLLRRDPAVDVAPLVAAATARDLPLRVLDIDGDEAAAVYDRALVISRPDQHVAWRGDAVPADRQALAALVDLLRGAARDRTTTKPAEQEQPPERETSE</sequence>
<evidence type="ECO:0000256" key="2">
    <source>
        <dbReference type="ARBA" id="ARBA00022630"/>
    </source>
</evidence>
<keyword evidence="2" id="KW-0285">Flavoprotein</keyword>
<dbReference type="InterPro" id="IPR036188">
    <property type="entry name" value="FAD/NAD-bd_sf"/>
</dbReference>
<gene>
    <name evidence="6" type="ORF">DI563_11955</name>
</gene>
<dbReference type="PANTHER" id="PTHR43004">
    <property type="entry name" value="TRK SYSTEM POTASSIUM UPTAKE PROTEIN"/>
    <property type="match status" value="1"/>
</dbReference>
<dbReference type="SUPFAM" id="SSF51905">
    <property type="entry name" value="FAD/NAD(P)-binding domain"/>
    <property type="match status" value="1"/>
</dbReference>
<keyword evidence="3" id="KW-0274">FAD</keyword>
<dbReference type="Pfam" id="PF01494">
    <property type="entry name" value="FAD_binding_3"/>
    <property type="match status" value="1"/>
</dbReference>
<evidence type="ECO:0000259" key="5">
    <source>
        <dbReference type="Pfam" id="PF01494"/>
    </source>
</evidence>
<dbReference type="Proteomes" id="UP000249135">
    <property type="component" value="Unassembled WGS sequence"/>
</dbReference>
<comment type="cofactor">
    <cofactor evidence="1">
        <name>FAD</name>
        <dbReference type="ChEBI" id="CHEBI:57692"/>
    </cofactor>
</comment>
<dbReference type="GO" id="GO:0016709">
    <property type="term" value="F:oxidoreductase activity, acting on paired donors, with incorporation or reduction of molecular oxygen, NAD(P)H as one donor, and incorporation of one atom of oxygen"/>
    <property type="evidence" value="ECO:0007669"/>
    <property type="project" value="UniProtKB-ARBA"/>
</dbReference>
<feature type="domain" description="FAD-binding" evidence="5">
    <location>
        <begin position="6"/>
        <end position="368"/>
    </location>
</feature>
<name>A0A2W5RVA1_VARPD</name>
<evidence type="ECO:0000256" key="4">
    <source>
        <dbReference type="SAM" id="MobiDB-lite"/>
    </source>
</evidence>
<feature type="region of interest" description="Disordered" evidence="4">
    <location>
        <begin position="554"/>
        <end position="575"/>
    </location>
</feature>
<dbReference type="Gene3D" id="3.40.30.120">
    <property type="match status" value="1"/>
</dbReference>
<evidence type="ECO:0000256" key="1">
    <source>
        <dbReference type="ARBA" id="ARBA00001974"/>
    </source>
</evidence>
<proteinExistence type="predicted"/>
<dbReference type="AlphaFoldDB" id="A0A2W5RVA1"/>
<keyword evidence="6" id="KW-0560">Oxidoreductase</keyword>
<reference evidence="6 7" key="1">
    <citation type="submission" date="2017-08" db="EMBL/GenBank/DDBJ databases">
        <title>Infants hospitalized years apart are colonized by the same room-sourced microbial strains.</title>
        <authorList>
            <person name="Brooks B."/>
            <person name="Olm M.R."/>
            <person name="Firek B.A."/>
            <person name="Baker R."/>
            <person name="Thomas B.C."/>
            <person name="Morowitz M.J."/>
            <person name="Banfield J.F."/>
        </authorList>
    </citation>
    <scope>NUCLEOTIDE SEQUENCE [LARGE SCALE GENOMIC DNA]</scope>
    <source>
        <strain evidence="6">S2_005_003_R2_41</strain>
    </source>
</reference>
<protein>
    <submittedName>
        <fullName evidence="6">Monooxygenase</fullName>
    </submittedName>
</protein>
<evidence type="ECO:0000313" key="7">
    <source>
        <dbReference type="Proteomes" id="UP000249135"/>
    </source>
</evidence>
<dbReference type="Gene3D" id="3.50.50.60">
    <property type="entry name" value="FAD/NAD(P)-binding domain"/>
    <property type="match status" value="1"/>
</dbReference>
<dbReference type="Gene3D" id="3.30.9.10">
    <property type="entry name" value="D-Amino Acid Oxidase, subunit A, domain 2"/>
    <property type="match status" value="1"/>
</dbReference>
<evidence type="ECO:0000313" key="6">
    <source>
        <dbReference type="EMBL" id="PZQ74557.1"/>
    </source>
</evidence>
<dbReference type="PANTHER" id="PTHR43004:SF19">
    <property type="entry name" value="BINDING MONOOXYGENASE, PUTATIVE (JCVI)-RELATED"/>
    <property type="match status" value="1"/>
</dbReference>
<comment type="caution">
    <text evidence="6">The sequence shown here is derived from an EMBL/GenBank/DDBJ whole genome shotgun (WGS) entry which is preliminary data.</text>
</comment>
<dbReference type="InterPro" id="IPR050641">
    <property type="entry name" value="RIFMO-like"/>
</dbReference>
<dbReference type="GO" id="GO:0071949">
    <property type="term" value="F:FAD binding"/>
    <property type="evidence" value="ECO:0007669"/>
    <property type="project" value="InterPro"/>
</dbReference>